<organism evidence="1 2">
    <name type="scientific">Luteimonas fraxinea</name>
    <dbReference type="NCBI Taxonomy" id="2901869"/>
    <lineage>
        <taxon>Bacteria</taxon>
        <taxon>Pseudomonadati</taxon>
        <taxon>Pseudomonadota</taxon>
        <taxon>Gammaproteobacteria</taxon>
        <taxon>Lysobacterales</taxon>
        <taxon>Lysobacteraceae</taxon>
        <taxon>Luteimonas</taxon>
    </lineage>
</organism>
<protein>
    <submittedName>
        <fullName evidence="1">Uncharacterized protein</fullName>
    </submittedName>
</protein>
<comment type="caution">
    <text evidence="1">The sequence shown here is derived from an EMBL/GenBank/DDBJ whole genome shotgun (WGS) entry which is preliminary data.</text>
</comment>
<name>A0ABS8UDV1_9GAMM</name>
<evidence type="ECO:0000313" key="1">
    <source>
        <dbReference type="EMBL" id="MCD9096843.1"/>
    </source>
</evidence>
<dbReference type="RefSeq" id="WP_232135757.1">
    <property type="nucleotide sequence ID" value="NZ_CP089507.1"/>
</dbReference>
<proteinExistence type="predicted"/>
<dbReference type="EMBL" id="JAJQKU010000002">
    <property type="protein sequence ID" value="MCD9096843.1"/>
    <property type="molecule type" value="Genomic_DNA"/>
</dbReference>
<dbReference type="Proteomes" id="UP001430360">
    <property type="component" value="Unassembled WGS sequence"/>
</dbReference>
<reference evidence="1" key="1">
    <citation type="submission" date="2021-12" db="EMBL/GenBank/DDBJ databases">
        <authorList>
            <person name="Ulrich A."/>
        </authorList>
    </citation>
    <scope>NUCLEOTIDE SEQUENCE</scope>
    <source>
        <strain evidence="1">A1P009</strain>
    </source>
</reference>
<reference evidence="1" key="2">
    <citation type="journal article" date="2022" name="Syst. Appl. Microbiol.">
        <title>Physiological and genomic characterisation of Luteimonas fraxinea sp. nov., a bacterial species associated with trees tolerant to ash dieback.</title>
        <authorList>
            <person name="Ulrich K."/>
            <person name="Becker R."/>
            <person name="Behrendt U."/>
            <person name="Kube M."/>
            <person name="Schneck V."/>
            <person name="Ulrich A."/>
        </authorList>
    </citation>
    <scope>NUCLEOTIDE SEQUENCE</scope>
    <source>
        <strain evidence="1">A1P009</strain>
    </source>
</reference>
<gene>
    <name evidence="1" type="ORF">LTT95_07785</name>
</gene>
<sequence>MDGSHKKTALGGFFGDDRLAREGWRAGRARRLLAMAGVRRGAILSTHRRVMTKRESLSAGRFFAD</sequence>
<keyword evidence="2" id="KW-1185">Reference proteome</keyword>
<accession>A0ABS8UDV1</accession>
<evidence type="ECO:0000313" key="2">
    <source>
        <dbReference type="Proteomes" id="UP001430360"/>
    </source>
</evidence>